<feature type="region of interest" description="Disordered" evidence="1">
    <location>
        <begin position="102"/>
        <end position="123"/>
    </location>
</feature>
<protein>
    <recommendedName>
        <fullName evidence="3">SLA1 homology domain-containing protein</fullName>
    </recommendedName>
</protein>
<dbReference type="OrthoDB" id="291762at2"/>
<evidence type="ECO:0000313" key="4">
    <source>
        <dbReference type="EMBL" id="TWT92430.1"/>
    </source>
</evidence>
<feature type="domain" description="SLA1 homology" evidence="3">
    <location>
        <begin position="33"/>
        <end position="86"/>
    </location>
</feature>
<dbReference type="SUPFAM" id="SSF50998">
    <property type="entry name" value="Quinoprotein alcohol dehydrogenase-like"/>
    <property type="match status" value="1"/>
</dbReference>
<feature type="signal peptide" evidence="2">
    <location>
        <begin position="1"/>
        <end position="32"/>
    </location>
</feature>
<feature type="region of interest" description="Disordered" evidence="1">
    <location>
        <begin position="623"/>
        <end position="653"/>
    </location>
</feature>
<feature type="compositionally biased region" description="Low complexity" evidence="1">
    <location>
        <begin position="102"/>
        <end position="120"/>
    </location>
</feature>
<dbReference type="Gene3D" id="2.130.10.10">
    <property type="entry name" value="YVTN repeat-like/Quinoprotein amine dehydrogenase"/>
    <property type="match status" value="1"/>
</dbReference>
<dbReference type="Gene3D" id="2.30.30.700">
    <property type="entry name" value="SLA1 homology domain 1"/>
    <property type="match status" value="1"/>
</dbReference>
<dbReference type="GO" id="GO:0008092">
    <property type="term" value="F:cytoskeletal protein binding"/>
    <property type="evidence" value="ECO:0007669"/>
    <property type="project" value="InterPro"/>
</dbReference>
<keyword evidence="2" id="KW-0732">Signal</keyword>
<reference evidence="4 5" key="1">
    <citation type="submission" date="2019-02" db="EMBL/GenBank/DDBJ databases">
        <title>Deep-cultivation of Planctomycetes and their phenomic and genomic characterization uncovers novel biology.</title>
        <authorList>
            <person name="Wiegand S."/>
            <person name="Jogler M."/>
            <person name="Boedeker C."/>
            <person name="Pinto D."/>
            <person name="Vollmers J."/>
            <person name="Rivas-Marin E."/>
            <person name="Kohn T."/>
            <person name="Peeters S.H."/>
            <person name="Heuer A."/>
            <person name="Rast P."/>
            <person name="Oberbeckmann S."/>
            <person name="Bunk B."/>
            <person name="Jeske O."/>
            <person name="Meyerdierks A."/>
            <person name="Storesund J.E."/>
            <person name="Kallscheuer N."/>
            <person name="Luecker S."/>
            <person name="Lage O.M."/>
            <person name="Pohl T."/>
            <person name="Merkel B.J."/>
            <person name="Hornburger P."/>
            <person name="Mueller R.-W."/>
            <person name="Bruemmer F."/>
            <person name="Labrenz M."/>
            <person name="Spormann A.M."/>
            <person name="Op Den Camp H."/>
            <person name="Overmann J."/>
            <person name="Amann R."/>
            <person name="Jetten M.S.M."/>
            <person name="Mascher T."/>
            <person name="Medema M.H."/>
            <person name="Devos D.P."/>
            <person name="Kaster A.-K."/>
            <person name="Ovreas L."/>
            <person name="Rohde M."/>
            <person name="Galperin M.Y."/>
            <person name="Jogler C."/>
        </authorList>
    </citation>
    <scope>NUCLEOTIDE SEQUENCE [LARGE SCALE GENOMIC DNA]</scope>
    <source>
        <strain evidence="4 5">Pla52n</strain>
    </source>
</reference>
<dbReference type="GO" id="GO:0043130">
    <property type="term" value="F:ubiquitin binding"/>
    <property type="evidence" value="ECO:0007669"/>
    <property type="project" value="InterPro"/>
</dbReference>
<name>A0A5C5ZZC6_9BACT</name>
<dbReference type="EMBL" id="SJPN01000011">
    <property type="protein sequence ID" value="TWT92430.1"/>
    <property type="molecule type" value="Genomic_DNA"/>
</dbReference>
<dbReference type="GO" id="GO:0042802">
    <property type="term" value="F:identical protein binding"/>
    <property type="evidence" value="ECO:0007669"/>
    <property type="project" value="InterPro"/>
</dbReference>
<evidence type="ECO:0000256" key="1">
    <source>
        <dbReference type="SAM" id="MobiDB-lite"/>
    </source>
</evidence>
<accession>A0A5C5ZZC6</accession>
<sequence length="653" mass="70169" precursor="true">MKVPFYSCGTPCLLFAAVVLLSAIGIPVTCSAQDTMREWSDATGRFKVTASLVSVVDGVATIRNSDGKTMRIPVAKLSAADQAFLNEDSNPFEMVEDAGAPTAPAATATPASGSGASTGAMGWSEPSTPNWDAARQVTIVNDVAWNVPVVSNALAFESKPVTLGPKSNFHERMHSMTVNPFCRRAALGYTVSFTVPQTMSRLTLVDLESGRAIAAEPVQADMRPLTLLDSGNDVLMVGNSDGRRDDGETKDQLQIWRVTGKSIQRTPSWVPYPKDKKDFGKIANADVLQAFPVNGNNLLTMSDKGHLVLWRIATREPIWHARLNERNFALAVSTDRKRLALVDDKTVAVMDLDSAQVLGSLSLDKGTTVGWPKLQWSEDGTRLLFTSNSDIRVLDVQSGQWAEEFALAKGPVATRGLSFPNNDYALLDDSLLVHLPTRIQVCQYSGASSISTIGGVSFIAVQAGDHGVFVSAEFPHPAAKAMLEKAQSDPTMFLVHPGCEVAIDVSGVSGQHRAEVQQGLEKSIADSGYKISAGSPIKVVATITGPKQEAVSYIAAGSYIVNKYESRVKLQWQGKDLWSRSSSNVPGILATKRGQTMQQALDEAGKKPNLSIFGSTRFPEFMQKPSENQGPGARSSTALMTSNFTTKGLVDSK</sequence>
<dbReference type="GO" id="GO:0030674">
    <property type="term" value="F:protein-macromolecule adaptor activity"/>
    <property type="evidence" value="ECO:0007669"/>
    <property type="project" value="InterPro"/>
</dbReference>
<organism evidence="4 5">
    <name type="scientific">Stieleria varia</name>
    <dbReference type="NCBI Taxonomy" id="2528005"/>
    <lineage>
        <taxon>Bacteria</taxon>
        <taxon>Pseudomonadati</taxon>
        <taxon>Planctomycetota</taxon>
        <taxon>Planctomycetia</taxon>
        <taxon>Pirellulales</taxon>
        <taxon>Pirellulaceae</taxon>
        <taxon>Stieleria</taxon>
    </lineage>
</organism>
<evidence type="ECO:0000313" key="5">
    <source>
        <dbReference type="Proteomes" id="UP000320176"/>
    </source>
</evidence>
<feature type="compositionally biased region" description="Polar residues" evidence="1">
    <location>
        <begin position="625"/>
        <end position="646"/>
    </location>
</feature>
<dbReference type="Pfam" id="PF03983">
    <property type="entry name" value="SHD1"/>
    <property type="match status" value="1"/>
</dbReference>
<evidence type="ECO:0000256" key="2">
    <source>
        <dbReference type="SAM" id="SignalP"/>
    </source>
</evidence>
<feature type="chain" id="PRO_5022828577" description="SLA1 homology domain-containing protein" evidence="2">
    <location>
        <begin position="33"/>
        <end position="653"/>
    </location>
</feature>
<gene>
    <name evidence="4" type="ORF">Pla52n_63040</name>
</gene>
<dbReference type="AlphaFoldDB" id="A0A5C5ZZC6"/>
<dbReference type="RefSeq" id="WP_146523216.1">
    <property type="nucleotide sequence ID" value="NZ_CP151726.1"/>
</dbReference>
<comment type="caution">
    <text evidence="4">The sequence shown here is derived from an EMBL/GenBank/DDBJ whole genome shotgun (WGS) entry which is preliminary data.</text>
</comment>
<dbReference type="Proteomes" id="UP000320176">
    <property type="component" value="Unassembled WGS sequence"/>
</dbReference>
<dbReference type="InterPro" id="IPR011047">
    <property type="entry name" value="Quinoprotein_ADH-like_sf"/>
</dbReference>
<keyword evidence="5" id="KW-1185">Reference proteome</keyword>
<evidence type="ECO:0000259" key="3">
    <source>
        <dbReference type="Pfam" id="PF03983"/>
    </source>
</evidence>
<proteinExistence type="predicted"/>
<dbReference type="InterPro" id="IPR015943">
    <property type="entry name" value="WD40/YVTN_repeat-like_dom_sf"/>
</dbReference>
<dbReference type="InterPro" id="IPR007131">
    <property type="entry name" value="SHD1"/>
</dbReference>